<dbReference type="Gene3D" id="3.40.50.300">
    <property type="entry name" value="P-loop containing nucleotide triphosphate hydrolases"/>
    <property type="match status" value="3"/>
</dbReference>
<comment type="miscellaneous">
    <text evidence="14">Despite having conserved helicase domains, this subunit does not have helicase activity.</text>
</comment>
<evidence type="ECO:0000256" key="2">
    <source>
        <dbReference type="ARBA" id="ARBA00022722"/>
    </source>
</evidence>
<keyword evidence="13 14" id="KW-0234">DNA repair</keyword>
<dbReference type="PANTHER" id="PTHR30591">
    <property type="entry name" value="RECBCD ENZYME SUBUNIT RECC"/>
    <property type="match status" value="1"/>
</dbReference>
<evidence type="ECO:0000256" key="13">
    <source>
        <dbReference type="ARBA" id="ARBA00023204"/>
    </source>
</evidence>
<keyword evidence="11 14" id="KW-0411">Iron-sulfur</keyword>
<dbReference type="GO" id="GO:0016787">
    <property type="term" value="F:hydrolase activity"/>
    <property type="evidence" value="ECO:0007669"/>
    <property type="project" value="UniProtKB-KW"/>
</dbReference>
<dbReference type="InterPro" id="IPR014140">
    <property type="entry name" value="DNA_helicase_suAddB"/>
</dbReference>
<evidence type="ECO:0000256" key="7">
    <source>
        <dbReference type="ARBA" id="ARBA00022806"/>
    </source>
</evidence>
<dbReference type="EC" id="3.1.-.-" evidence="14"/>
<feature type="binding site" evidence="14">
    <location>
        <position position="1133"/>
    </location>
    <ligand>
        <name>[4Fe-4S] cluster</name>
        <dbReference type="ChEBI" id="CHEBI:49883"/>
    </ligand>
</feature>
<proteinExistence type="inferred from homology"/>
<name>A0ABU1IY25_9BACL</name>
<dbReference type="InterPro" id="IPR027417">
    <property type="entry name" value="P-loop_NTPase"/>
</dbReference>
<dbReference type="InterPro" id="IPR014017">
    <property type="entry name" value="DNA_helicase_UvrD-like_C"/>
</dbReference>
<evidence type="ECO:0000256" key="14">
    <source>
        <dbReference type="HAMAP-Rule" id="MF_01452"/>
    </source>
</evidence>
<evidence type="ECO:0000256" key="4">
    <source>
        <dbReference type="ARBA" id="ARBA00022741"/>
    </source>
</evidence>
<reference evidence="16 17" key="1">
    <citation type="submission" date="2023-07" db="EMBL/GenBank/DDBJ databases">
        <title>Genomic Encyclopedia of Type Strains, Phase IV (KMG-IV): sequencing the most valuable type-strain genomes for metagenomic binning, comparative biology and taxonomic classification.</title>
        <authorList>
            <person name="Goeker M."/>
        </authorList>
    </citation>
    <scope>NUCLEOTIDE SEQUENCE [LARGE SCALE GENOMIC DNA]</scope>
    <source>
        <strain evidence="16 17">DSM 22170</strain>
    </source>
</reference>
<evidence type="ECO:0000256" key="1">
    <source>
        <dbReference type="ARBA" id="ARBA00022485"/>
    </source>
</evidence>
<evidence type="ECO:0000313" key="16">
    <source>
        <dbReference type="EMBL" id="MDR6244131.1"/>
    </source>
</evidence>
<evidence type="ECO:0000256" key="9">
    <source>
        <dbReference type="ARBA" id="ARBA00022840"/>
    </source>
</evidence>
<keyword evidence="1 14" id="KW-0004">4Fe-4S</keyword>
<dbReference type="Pfam" id="PF12705">
    <property type="entry name" value="PDDEXK_1"/>
    <property type="match status" value="1"/>
</dbReference>
<keyword evidence="9 14" id="KW-0067">ATP-binding</keyword>
<dbReference type="PROSITE" id="PS51217">
    <property type="entry name" value="UVRD_HELICASE_CTER"/>
    <property type="match status" value="1"/>
</dbReference>
<dbReference type="Gene3D" id="6.10.140.1030">
    <property type="match status" value="1"/>
</dbReference>
<comment type="similarity">
    <text evidence="14">Belongs to the helicase family. AddB/RexB type 1 subfamily.</text>
</comment>
<dbReference type="RefSeq" id="WP_188776342.1">
    <property type="nucleotide sequence ID" value="NZ_BMMB01000006.1"/>
</dbReference>
<comment type="cofactor">
    <cofactor evidence="14">
        <name>[4Fe-4S] cluster</name>
        <dbReference type="ChEBI" id="CHEBI:49883"/>
    </cofactor>
    <text evidence="14">Binds 1 [4Fe-4S] cluster.</text>
</comment>
<feature type="binding site" evidence="14">
    <location>
        <position position="1142"/>
    </location>
    <ligand>
        <name>[4Fe-4S] cluster</name>
        <dbReference type="ChEBI" id="CHEBI:49883"/>
    </ligand>
</feature>
<dbReference type="HAMAP" id="MF_01452">
    <property type="entry name" value="AddB_type1"/>
    <property type="match status" value="1"/>
</dbReference>
<dbReference type="Gene3D" id="3.90.320.10">
    <property type="match status" value="1"/>
</dbReference>
<dbReference type="InterPro" id="IPR011604">
    <property type="entry name" value="PDDEXK-like_dom_sf"/>
</dbReference>
<keyword evidence="7 14" id="KW-0347">Helicase</keyword>
<evidence type="ECO:0000256" key="10">
    <source>
        <dbReference type="ARBA" id="ARBA00023004"/>
    </source>
</evidence>
<evidence type="ECO:0000256" key="6">
    <source>
        <dbReference type="ARBA" id="ARBA00022801"/>
    </source>
</evidence>
<evidence type="ECO:0000256" key="3">
    <source>
        <dbReference type="ARBA" id="ARBA00022723"/>
    </source>
</evidence>
<evidence type="ECO:0000256" key="11">
    <source>
        <dbReference type="ARBA" id="ARBA00023014"/>
    </source>
</evidence>
<evidence type="ECO:0000256" key="5">
    <source>
        <dbReference type="ARBA" id="ARBA00022763"/>
    </source>
</evidence>
<keyword evidence="6 14" id="KW-0378">Hydrolase</keyword>
<evidence type="ECO:0000259" key="15">
    <source>
        <dbReference type="PROSITE" id="PS51217"/>
    </source>
</evidence>
<accession>A0ABU1IY25</accession>
<keyword evidence="4 14" id="KW-0547">Nucleotide-binding</keyword>
<keyword evidence="10 14" id="KW-0408">Iron</keyword>
<dbReference type="Proteomes" id="UP001185028">
    <property type="component" value="Unassembled WGS sequence"/>
</dbReference>
<comment type="function">
    <text evidence="14">The heterodimer acts as both an ATP-dependent DNA helicase and an ATP-dependent, dual-direction single-stranded exonuclease. Recognizes the chi site generating a DNA molecule suitable for the initiation of homologous recombination. The AddB subunit has 5' -&gt; 3' nuclease activity but not helicase activity.</text>
</comment>
<evidence type="ECO:0000256" key="8">
    <source>
        <dbReference type="ARBA" id="ARBA00022839"/>
    </source>
</evidence>
<gene>
    <name evidence="14" type="primary">addB</name>
    <name evidence="16" type="ORF">JOC58_002024</name>
</gene>
<dbReference type="InterPro" id="IPR038726">
    <property type="entry name" value="PDDEXK_AddAB-type"/>
</dbReference>
<feature type="binding site" evidence="14">
    <location>
        <position position="813"/>
    </location>
    <ligand>
        <name>[4Fe-4S] cluster</name>
        <dbReference type="ChEBI" id="CHEBI:49883"/>
    </ligand>
</feature>
<protein>
    <recommendedName>
        <fullName evidence="14">ATP-dependent helicase/deoxyribonuclease subunit B</fullName>
        <ecNumber evidence="14">3.1.-.-</ecNumber>
    </recommendedName>
    <alternativeName>
        <fullName evidence="14">ATP-dependent helicase/nuclease subunit AddB</fullName>
    </alternativeName>
</protein>
<keyword evidence="3 14" id="KW-0479">Metal-binding</keyword>
<dbReference type="InterPro" id="IPR049035">
    <property type="entry name" value="ADDB_N"/>
</dbReference>
<keyword evidence="17" id="KW-1185">Reference proteome</keyword>
<comment type="subunit">
    <text evidence="14">Heterodimer of AddA and AddB.</text>
</comment>
<dbReference type="GO" id="GO:0003678">
    <property type="term" value="F:DNA helicase activity"/>
    <property type="evidence" value="ECO:0007669"/>
    <property type="project" value="UniProtKB-EC"/>
</dbReference>
<evidence type="ECO:0000313" key="17">
    <source>
        <dbReference type="Proteomes" id="UP001185028"/>
    </source>
</evidence>
<organism evidence="16 17">
    <name type="scientific">Paenibacillus hunanensis</name>
    <dbReference type="NCBI Taxonomy" id="539262"/>
    <lineage>
        <taxon>Bacteria</taxon>
        <taxon>Bacillati</taxon>
        <taxon>Bacillota</taxon>
        <taxon>Bacilli</taxon>
        <taxon>Bacillales</taxon>
        <taxon>Paenibacillaceae</taxon>
        <taxon>Paenibacillus</taxon>
    </lineage>
</organism>
<dbReference type="PANTHER" id="PTHR30591:SF1">
    <property type="entry name" value="RECBCD ENZYME SUBUNIT RECC"/>
    <property type="match status" value="1"/>
</dbReference>
<dbReference type="EMBL" id="JAVDQH010000007">
    <property type="protein sequence ID" value="MDR6244131.1"/>
    <property type="molecule type" value="Genomic_DNA"/>
</dbReference>
<keyword evidence="8 14" id="KW-0269">Exonuclease</keyword>
<keyword evidence="5 14" id="KW-0227">DNA damage</keyword>
<comment type="caution">
    <text evidence="16">The sequence shown here is derived from an EMBL/GenBank/DDBJ whole genome shotgun (WGS) entry which is preliminary data.</text>
</comment>
<dbReference type="NCBIfam" id="TIGR02773">
    <property type="entry name" value="addB_Gpos"/>
    <property type="match status" value="1"/>
</dbReference>
<feature type="domain" description="UvrD-like helicase C-terminal" evidence="15">
    <location>
        <begin position="289"/>
        <end position="596"/>
    </location>
</feature>
<sequence length="1184" mass="134237">MPLKFMIGRSGSGKTTTIINRVIDKIAAEPTGAPLFIIVPEQASFQTEHALIRTERVRGNMRASAFGFRRLAQLVLREVGGSARIVIADEGKKMLLYKLLQQQQSQLKLFGRSGEQFGFISQLSELYSEFKHYSLTAEQLEGYVQQSVAGVSPLLTDKLHDLQHIYRQYEYGLSQLYIDRDDTLNDLAEAIPRSEMLNGAEVWIDGFHSFTPQEYRVIMALLDKVDGVTVSLTLDRPYWDEQPPEMELFYQQAVACRRLYQFAEALGHADPQAVENLSPAHEDVPVRFAHSPLLAHLEKGYRTRSLWKGSRLQQGTADELSVHCAPDRRTEIEGALREMVKLAREQGARWREMAIFVRNLDDYEHLIAPLMEDYNIPYFLDKRRGILHHPLAELMRAALDVVQYNWRYEDVFRCIKTGLLVTLDDEVTADDLDRLENVVLACGIHGYRWTDGREWRGIPSLSLEAEETENGQPSERDMMQAQQIEKVRRRVAAPLQRLEKKLKKARHATEMCIALYELLEELEVADKLEQWSAEAAASGQPLRAREHIQIHGGIIELMEQMVDIMAEDELQLETFAGLLETGLAGLRLGVVPPAIDQVLIGSLDRTRPLDIKYAFVLGINDGIVPSVFPDQGILNEAERLNLTDSGLELAPGITRRQLDEQFIIYHALTVASDRLWISYAMSDEEGRGLIASEVITTVKALFPGLREQSLSITADVRQAPEQQLQLIGRPGVTLPHLIGQLREWSRGTNIPVLWWHVLRWYDANEAWKPQLHRLVGSLFYKNIGQRLSEETSQRLYGRVLRTSVSGMEQFVSCPFAHFAARGLKLRERQEYRLKAPDIGQLFHASLTTLAQDLKEQGRNWGDLTPEECVQVAEAAVDKHTPRLQGEILLSSRRYGYITRKLRDIVSRASVIIGEQSRRGQFEPLFLELAFGPDGNWPALRFTLDNGYTMEIVGRIDRVDVAEGDGNLLIRIIDYKSSSTDLKLHEVYYGLALQMLTYLDVLLTHAEEKLGQKADPAGALYFHVHNPMLQSGNRLSMEQSRQELLKRFKMKGLLVADRDVIGKMDSTLEKGHSAILPVAVKADGGFYSSSAVASPEQWQELLTNVRQTARQIGEGITGGVTQIEPYRIDQEKACTFCAYKSVCQFDESIKGNAYNMLRKPNKNETWELLQSQQNPQEGESGHERS</sequence>
<keyword evidence="2 14" id="KW-0540">Nuclease</keyword>
<dbReference type="Pfam" id="PF21445">
    <property type="entry name" value="ADDB_N"/>
    <property type="match status" value="1"/>
</dbReference>
<keyword evidence="12 14" id="KW-0238">DNA-binding</keyword>
<evidence type="ECO:0000256" key="12">
    <source>
        <dbReference type="ARBA" id="ARBA00023125"/>
    </source>
</evidence>
<dbReference type="SUPFAM" id="SSF52540">
    <property type="entry name" value="P-loop containing nucleoside triphosphate hydrolases"/>
    <property type="match status" value="1"/>
</dbReference>
<feature type="binding site" evidence="14">
    <location>
        <position position="1136"/>
    </location>
    <ligand>
        <name>[4Fe-4S] cluster</name>
        <dbReference type="ChEBI" id="CHEBI:49883"/>
    </ligand>
</feature>
<comment type="cofactor">
    <cofactor evidence="14">
        <name>Mg(2+)</name>
        <dbReference type="ChEBI" id="CHEBI:18420"/>
    </cofactor>
</comment>